<feature type="transmembrane region" description="Helical" evidence="6">
    <location>
        <begin position="278"/>
        <end position="298"/>
    </location>
</feature>
<keyword evidence="3 6" id="KW-0812">Transmembrane</keyword>
<feature type="transmembrane region" description="Helical" evidence="6">
    <location>
        <begin position="244"/>
        <end position="266"/>
    </location>
</feature>
<feature type="transmembrane region" description="Helical" evidence="6">
    <location>
        <begin position="176"/>
        <end position="195"/>
    </location>
</feature>
<dbReference type="GO" id="GO:0015144">
    <property type="term" value="F:carbohydrate transmembrane transporter activity"/>
    <property type="evidence" value="ECO:0007669"/>
    <property type="project" value="InterPro"/>
</dbReference>
<dbReference type="AlphaFoldDB" id="A0A8S3V064"/>
<evidence type="ECO:0000256" key="1">
    <source>
        <dbReference type="ARBA" id="ARBA00004141"/>
    </source>
</evidence>
<comment type="subcellular location">
    <subcellularLocation>
        <location evidence="1">Membrane</location>
        <topology evidence="1">Multi-pass membrane protein</topology>
    </subcellularLocation>
</comment>
<dbReference type="Pfam" id="PF07857">
    <property type="entry name" value="TMEM144"/>
    <property type="match status" value="2"/>
</dbReference>
<feature type="transmembrane region" description="Helical" evidence="6">
    <location>
        <begin position="334"/>
        <end position="355"/>
    </location>
</feature>
<gene>
    <name evidence="7" type="ORF">MEDL_62769</name>
</gene>
<evidence type="ECO:0000256" key="3">
    <source>
        <dbReference type="ARBA" id="ARBA00022692"/>
    </source>
</evidence>
<evidence type="ECO:0000256" key="6">
    <source>
        <dbReference type="SAM" id="Phobius"/>
    </source>
</evidence>
<feature type="transmembrane region" description="Helical" evidence="6">
    <location>
        <begin position="89"/>
        <end position="108"/>
    </location>
</feature>
<evidence type="ECO:0000256" key="5">
    <source>
        <dbReference type="ARBA" id="ARBA00023136"/>
    </source>
</evidence>
<dbReference type="GO" id="GO:0016020">
    <property type="term" value="C:membrane"/>
    <property type="evidence" value="ECO:0007669"/>
    <property type="project" value="UniProtKB-SubCell"/>
</dbReference>
<dbReference type="PANTHER" id="PTHR16119">
    <property type="entry name" value="TRANSMEMBRANE PROTEIN 144"/>
    <property type="match status" value="1"/>
</dbReference>
<dbReference type="InterPro" id="IPR010651">
    <property type="entry name" value="Sugar_transport"/>
</dbReference>
<dbReference type="EMBL" id="CAJPWZ010003075">
    <property type="protein sequence ID" value="CAG2251155.1"/>
    <property type="molecule type" value="Genomic_DNA"/>
</dbReference>
<evidence type="ECO:0000313" key="7">
    <source>
        <dbReference type="EMBL" id="CAG2251155.1"/>
    </source>
</evidence>
<feature type="transmembrane region" description="Helical" evidence="6">
    <location>
        <begin position="304"/>
        <end position="327"/>
    </location>
</feature>
<dbReference type="InterPro" id="IPR012435">
    <property type="entry name" value="TMEM144"/>
</dbReference>
<keyword evidence="4 6" id="KW-1133">Transmembrane helix</keyword>
<keyword evidence="5 6" id="KW-0472">Membrane</keyword>
<evidence type="ECO:0000313" key="8">
    <source>
        <dbReference type="Proteomes" id="UP000683360"/>
    </source>
</evidence>
<dbReference type="PANTHER" id="PTHR16119:SF17">
    <property type="entry name" value="TRANSMEMBRANE PROTEIN 144"/>
    <property type="match status" value="1"/>
</dbReference>
<sequence length="358" mass="39003">MALTTASSNITSWQSSHIPSTSSVPLNMTSFWTNSTESYNTTYTHTTAEPFTDDTIPEYWGFITAGIAVLFFGSVPLPVKKYETGDGLFFQWIFCSGVMLAGIVVQLIRQQPPFFPIAMTGGVVFAFGNICVVPIVKTIGLGLGFGIWSMVCLLSGWSTGRFGFFGVDKSIPEHITMNYLGVAICVLSAFVFVMVKTEVTPVQDEETEALLVTEYPKNASSIKVDTAIDEISYFDMLSPACLDYVFADFCGVYLTSTTFFVTYIIVMKFKPKVYPKVIIPALISGVMWAIGNSCWFIANRALSIPVAFPIVTTGPSIVASLWGVIVFKEIKGTYNLLILVIAFTMGITGAILAGVSKN</sequence>
<dbReference type="Proteomes" id="UP000683360">
    <property type="component" value="Unassembled WGS sequence"/>
</dbReference>
<accession>A0A8S3V064</accession>
<dbReference type="InterPro" id="IPR037185">
    <property type="entry name" value="EmrE-like"/>
</dbReference>
<feature type="transmembrane region" description="Helical" evidence="6">
    <location>
        <begin position="142"/>
        <end position="164"/>
    </location>
</feature>
<feature type="transmembrane region" description="Helical" evidence="6">
    <location>
        <begin position="115"/>
        <end position="136"/>
    </location>
</feature>
<protein>
    <submittedName>
        <fullName evidence="7">Transmembrane protein 144</fullName>
    </submittedName>
</protein>
<evidence type="ECO:0000256" key="2">
    <source>
        <dbReference type="ARBA" id="ARBA00005731"/>
    </source>
</evidence>
<organism evidence="7 8">
    <name type="scientific">Mytilus edulis</name>
    <name type="common">Blue mussel</name>
    <dbReference type="NCBI Taxonomy" id="6550"/>
    <lineage>
        <taxon>Eukaryota</taxon>
        <taxon>Metazoa</taxon>
        <taxon>Spiralia</taxon>
        <taxon>Lophotrochozoa</taxon>
        <taxon>Mollusca</taxon>
        <taxon>Bivalvia</taxon>
        <taxon>Autobranchia</taxon>
        <taxon>Pteriomorphia</taxon>
        <taxon>Mytilida</taxon>
        <taxon>Mytiloidea</taxon>
        <taxon>Mytilidae</taxon>
        <taxon>Mytilinae</taxon>
        <taxon>Mytilus</taxon>
    </lineage>
</organism>
<feature type="transmembrane region" description="Helical" evidence="6">
    <location>
        <begin position="59"/>
        <end position="77"/>
    </location>
</feature>
<proteinExistence type="inferred from homology"/>
<evidence type="ECO:0000256" key="4">
    <source>
        <dbReference type="ARBA" id="ARBA00022989"/>
    </source>
</evidence>
<comment type="similarity">
    <text evidence="2">Belongs to the TMEM144 family.</text>
</comment>
<dbReference type="SUPFAM" id="SSF103481">
    <property type="entry name" value="Multidrug resistance efflux transporter EmrE"/>
    <property type="match status" value="1"/>
</dbReference>
<name>A0A8S3V064_MYTED</name>
<comment type="caution">
    <text evidence="7">The sequence shown here is derived from an EMBL/GenBank/DDBJ whole genome shotgun (WGS) entry which is preliminary data.</text>
</comment>
<dbReference type="OrthoDB" id="426527at2759"/>
<keyword evidence="8" id="KW-1185">Reference proteome</keyword>
<reference evidence="7" key="1">
    <citation type="submission" date="2021-03" db="EMBL/GenBank/DDBJ databases">
        <authorList>
            <person name="Bekaert M."/>
        </authorList>
    </citation>
    <scope>NUCLEOTIDE SEQUENCE</scope>
</reference>